<feature type="compositionally biased region" description="Low complexity" evidence="7">
    <location>
        <begin position="216"/>
        <end position="239"/>
    </location>
</feature>
<reference evidence="9" key="1">
    <citation type="submission" date="2020-07" db="EMBL/GenBank/DDBJ databases">
        <title>Draft Genome Sequence of a Deep-Sea Yeast, Naganishia (Cryptococcus) liquefaciens strain N6.</title>
        <authorList>
            <person name="Han Y.W."/>
            <person name="Kajitani R."/>
            <person name="Morimoto H."/>
            <person name="Parhat M."/>
            <person name="Tsubouchi H."/>
            <person name="Bakenova O."/>
            <person name="Ogata M."/>
            <person name="Argunhan B."/>
            <person name="Aoki R."/>
            <person name="Kajiwara S."/>
            <person name="Itoh T."/>
            <person name="Iwasaki H."/>
        </authorList>
    </citation>
    <scope>NUCLEOTIDE SEQUENCE</scope>
    <source>
        <strain evidence="9">N6</strain>
    </source>
</reference>
<dbReference type="AlphaFoldDB" id="A0A8H3TVC2"/>
<feature type="compositionally biased region" description="Low complexity" evidence="7">
    <location>
        <begin position="71"/>
        <end position="84"/>
    </location>
</feature>
<evidence type="ECO:0000256" key="3">
    <source>
        <dbReference type="ARBA" id="ARBA00009138"/>
    </source>
</evidence>
<dbReference type="PANTHER" id="PTHR21551:SF0">
    <property type="entry name" value="PROTEIN ASSOCIATED WITH TOPO II RELATED-1, ISOFORM A"/>
    <property type="match status" value="1"/>
</dbReference>
<organism evidence="9 10">
    <name type="scientific">Naganishia liquefaciens</name>
    <dbReference type="NCBI Taxonomy" id="104408"/>
    <lineage>
        <taxon>Eukaryota</taxon>
        <taxon>Fungi</taxon>
        <taxon>Dikarya</taxon>
        <taxon>Basidiomycota</taxon>
        <taxon>Agaricomycotina</taxon>
        <taxon>Tremellomycetes</taxon>
        <taxon>Filobasidiales</taxon>
        <taxon>Filobasidiaceae</taxon>
        <taxon>Naganishia</taxon>
    </lineage>
</organism>
<evidence type="ECO:0000259" key="8">
    <source>
        <dbReference type="Pfam" id="PF09770"/>
    </source>
</evidence>
<comment type="caution">
    <text evidence="9">The sequence shown here is derived from an EMBL/GenBank/DDBJ whole genome shotgun (WGS) entry which is preliminary data.</text>
</comment>
<dbReference type="GO" id="GO:0003723">
    <property type="term" value="F:RNA binding"/>
    <property type="evidence" value="ECO:0007669"/>
    <property type="project" value="UniProtKB-KW"/>
</dbReference>
<dbReference type="GO" id="GO:0005634">
    <property type="term" value="C:nucleus"/>
    <property type="evidence" value="ECO:0007669"/>
    <property type="project" value="UniProtKB-SubCell"/>
</dbReference>
<evidence type="ECO:0000256" key="7">
    <source>
        <dbReference type="SAM" id="MobiDB-lite"/>
    </source>
</evidence>
<dbReference type="OrthoDB" id="74835at2759"/>
<keyword evidence="5" id="KW-0694">RNA-binding</keyword>
<proteinExistence type="inferred from homology"/>
<feature type="compositionally biased region" description="Low complexity" evidence="7">
    <location>
        <begin position="134"/>
        <end position="148"/>
    </location>
</feature>
<name>A0A8H3TVC2_9TREE</name>
<dbReference type="InterPro" id="IPR039900">
    <property type="entry name" value="Pat1-like"/>
</dbReference>
<evidence type="ECO:0000256" key="4">
    <source>
        <dbReference type="ARBA" id="ARBA00022490"/>
    </source>
</evidence>
<dbReference type="PANTHER" id="PTHR21551">
    <property type="entry name" value="TOPOISOMERASE II-ASSOCIATED PROTEIN PAT1"/>
    <property type="match status" value="1"/>
</dbReference>
<keyword evidence="4" id="KW-0963">Cytoplasm</keyword>
<dbReference type="GO" id="GO:0000290">
    <property type="term" value="P:deadenylation-dependent decapping of nuclear-transcribed mRNA"/>
    <property type="evidence" value="ECO:0007669"/>
    <property type="project" value="InterPro"/>
</dbReference>
<keyword evidence="6" id="KW-0539">Nucleus</keyword>
<evidence type="ECO:0000256" key="1">
    <source>
        <dbReference type="ARBA" id="ARBA00004123"/>
    </source>
</evidence>
<evidence type="ECO:0000256" key="5">
    <source>
        <dbReference type="ARBA" id="ARBA00022884"/>
    </source>
</evidence>
<dbReference type="Proteomes" id="UP000620104">
    <property type="component" value="Unassembled WGS sequence"/>
</dbReference>
<accession>A0A8H3TVC2</accession>
<dbReference type="InterPro" id="IPR019167">
    <property type="entry name" value="PAT1_dom"/>
</dbReference>
<feature type="domain" description="mRNA decay factor PAT1" evidence="8">
    <location>
        <begin position="1"/>
        <end position="867"/>
    </location>
</feature>
<feature type="region of interest" description="Disordered" evidence="7">
    <location>
        <begin position="439"/>
        <end position="508"/>
    </location>
</feature>
<feature type="region of interest" description="Disordered" evidence="7">
    <location>
        <begin position="126"/>
        <end position="148"/>
    </location>
</feature>
<keyword evidence="10" id="KW-1185">Reference proteome</keyword>
<comment type="similarity">
    <text evidence="3">Belongs to the PAT1 family.</text>
</comment>
<evidence type="ECO:0000313" key="9">
    <source>
        <dbReference type="EMBL" id="GHJ87375.1"/>
    </source>
</evidence>
<evidence type="ECO:0000313" key="10">
    <source>
        <dbReference type="Proteomes" id="UP000620104"/>
    </source>
</evidence>
<dbReference type="EMBL" id="BLZA01000021">
    <property type="protein sequence ID" value="GHJ87375.1"/>
    <property type="molecule type" value="Genomic_DNA"/>
</dbReference>
<dbReference type="GO" id="GO:0000932">
    <property type="term" value="C:P-body"/>
    <property type="evidence" value="ECO:0007669"/>
    <property type="project" value="UniProtKB-SubCell"/>
</dbReference>
<sequence>MSFFGFDAVLPERRNDGAAEEDIAVYTWGTEAYDDLGAQLIEGGDEANDETFGDMPITDDFQFAHHAPGQTLGSTSVGKSTTTAKKSKRATGADLFASTEADFFGFSKKGSKAKVSTSAKPAGVVVSTSSSARQPQQQQQQQGLWSTTTPSAAFQAAAAAAASQPQVPAGVRTLAEIEAELMAQNRQQQQQQQPPQHPMTLEEIEREMMKNLRIDGGAAPGPQQAGAQLQQSAGYQQGQFPPLGSMPSFPGAPQVVYPAGQPLAQQGQHVDPRSAGLAAAGIQVQGNVNPDVARLLGITPVESGVSDDERMNAELEQKIKETELAEMKRRRKMDKIASMSRYNGIMTQGDKEFITRIQLSQLVTDDPYASDFYAQVYSALAQQRRNQGLAAGQAQNAPSVLQVAGGRGMGVGVSRAGGKKIRDNAMQRMTMQVKRIVENAQQRQKAAPTATLQGALGKNKLRPTATAPRPALQVASPSRNSVPQADAKADQPSAITSVLGGSEGMTQRQPLTKKQILVRLEELFEAVLEVEQIRRTQPPLPPQNEEQMQRMGMTPVEVEEQMKRGQQWSESVQSAVDTLWRKLMVQEPLEISNPHPFIALLGPVKGHRIFSRVVRHFDHARNLTMVILLLACFPQLDVVRNAPAPTLTTSALLSAQDVASRAQKEREFESFSNHVINIMIGVINTHDLKMIAGMINLCLERWDMKTVMLTRPGLALVTSLLARGTILKQGASDAANPAPPSAADVQLWDQAFVTLLHTLLPILSSLFPSTRAQASAFGPNVSSESQMETRDEYEGIKMDILDGEVWGLCTMLAAQATGDDTTYLVLNLRDKIRYTFNSAKHGWVSPQRGEIRLKNVDAFLGVLGMNVSMLN</sequence>
<gene>
    <name evidence="9" type="ORF">NliqN6_3777</name>
</gene>
<protein>
    <recommendedName>
        <fullName evidence="8">mRNA decay factor PAT1 domain-containing protein</fullName>
    </recommendedName>
</protein>
<dbReference type="GO" id="GO:0033962">
    <property type="term" value="P:P-body assembly"/>
    <property type="evidence" value="ECO:0007669"/>
    <property type="project" value="TreeGrafter"/>
</dbReference>
<comment type="subcellular location">
    <subcellularLocation>
        <location evidence="2">Cytoplasm</location>
        <location evidence="2">P-body</location>
    </subcellularLocation>
    <subcellularLocation>
        <location evidence="1">Nucleus</location>
    </subcellularLocation>
</comment>
<feature type="region of interest" description="Disordered" evidence="7">
    <location>
        <begin position="66"/>
        <end position="88"/>
    </location>
</feature>
<feature type="region of interest" description="Disordered" evidence="7">
    <location>
        <begin position="214"/>
        <end position="258"/>
    </location>
</feature>
<dbReference type="Pfam" id="PF09770">
    <property type="entry name" value="PAT1"/>
    <property type="match status" value="1"/>
</dbReference>
<evidence type="ECO:0000256" key="6">
    <source>
        <dbReference type="ARBA" id="ARBA00023242"/>
    </source>
</evidence>
<evidence type="ECO:0000256" key="2">
    <source>
        <dbReference type="ARBA" id="ARBA00004201"/>
    </source>
</evidence>